<evidence type="ECO:0000256" key="7">
    <source>
        <dbReference type="ARBA" id="ARBA00023002"/>
    </source>
</evidence>
<keyword evidence="8" id="KW-0408">Iron</keyword>
<dbReference type="Gene3D" id="2.20.25.90">
    <property type="entry name" value="ADC-like domains"/>
    <property type="match status" value="1"/>
</dbReference>
<dbReference type="InterPro" id="IPR009010">
    <property type="entry name" value="Asp_de-COase-like_dom_sf"/>
</dbReference>
<feature type="region of interest" description="Disordered" evidence="10">
    <location>
        <begin position="480"/>
        <end position="508"/>
    </location>
</feature>
<dbReference type="GO" id="GO:0009055">
    <property type="term" value="F:electron transfer activity"/>
    <property type="evidence" value="ECO:0007669"/>
    <property type="project" value="TreeGrafter"/>
</dbReference>
<comment type="similarity">
    <text evidence="3">Belongs to the prokaryotic molybdopterin-containing oxidoreductase family.</text>
</comment>
<dbReference type="Gene3D" id="3.40.228.10">
    <property type="entry name" value="Dimethylsulfoxide Reductase, domain 2"/>
    <property type="match status" value="1"/>
</dbReference>
<protein>
    <recommendedName>
        <fullName evidence="11">4Fe-4S Mo/W bis-MGD-type domain-containing protein</fullName>
    </recommendedName>
</protein>
<dbReference type="InterPro" id="IPR006656">
    <property type="entry name" value="Mopterin_OxRdtase"/>
</dbReference>
<keyword evidence="6" id="KW-0732">Signal</keyword>
<reference evidence="12" key="2">
    <citation type="submission" date="2020-09" db="EMBL/GenBank/DDBJ databases">
        <authorList>
            <person name="Sun Q."/>
            <person name="Ohkuma M."/>
        </authorList>
    </citation>
    <scope>NUCLEOTIDE SEQUENCE</scope>
    <source>
        <strain evidence="12">JCM 15759</strain>
    </source>
</reference>
<organism evidence="12 13">
    <name type="scientific">Haloarcula argentinensis</name>
    <dbReference type="NCBI Taxonomy" id="43776"/>
    <lineage>
        <taxon>Archaea</taxon>
        <taxon>Methanobacteriati</taxon>
        <taxon>Methanobacteriota</taxon>
        <taxon>Stenosarchaea group</taxon>
        <taxon>Halobacteria</taxon>
        <taxon>Halobacteriales</taxon>
        <taxon>Haloarculaceae</taxon>
        <taxon>Haloarcula</taxon>
    </lineage>
</organism>
<reference evidence="12" key="1">
    <citation type="journal article" date="2014" name="Int. J. Syst. Evol. Microbiol.">
        <title>Complete genome sequence of Corynebacterium casei LMG S-19264T (=DSM 44701T), isolated from a smear-ripened cheese.</title>
        <authorList>
            <consortium name="US DOE Joint Genome Institute (JGI-PGF)"/>
            <person name="Walter F."/>
            <person name="Albersmeier A."/>
            <person name="Kalinowski J."/>
            <person name="Ruckert C."/>
        </authorList>
    </citation>
    <scope>NUCLEOTIDE SEQUENCE</scope>
    <source>
        <strain evidence="12">JCM 15759</strain>
    </source>
</reference>
<dbReference type="InterPro" id="IPR006657">
    <property type="entry name" value="MoPterin_dinucl-bd_dom"/>
</dbReference>
<dbReference type="SMART" id="SM00926">
    <property type="entry name" value="Molybdop_Fe4S4"/>
    <property type="match status" value="1"/>
</dbReference>
<dbReference type="PROSITE" id="PS51669">
    <property type="entry name" value="4FE4S_MOW_BIS_MGD"/>
    <property type="match status" value="1"/>
</dbReference>
<dbReference type="Proteomes" id="UP000656367">
    <property type="component" value="Unassembled WGS sequence"/>
</dbReference>
<sequence>MANTDSIGNGWAPFTMSTQQEPVSLDLDRRSFMKASALAGGVALGVSGAGRALQEDGEETDGTDTDTELTKTICNYCSVGCGFRGEREGNSFVGMEPWHEHPINAGSLCSKGAGIYETEHSEKRLKHPMIQEDGEWRKLGWNETYDRLATDIRALWPDDDTSPDEAVDVDAEHSRESVMLLGSAHHSNEEAYAIRKLAAFMGTNNIDHQARICHSTTVTGLANTWGYGAMTNTVQDYRNFDLNIIIGQNPAEAHPIAMQHILEGQKRGGTILNLDPRFTKTSAHADEFMRFRPGTDVALMMGIIKELRDKHGLAMDPDADESGQNMLTDRVQGWEDVDAELDEYDKETVEEITWVSAEDIERIADMIDEARPHVQIEWAMGGTQHNNGTQNIRSYAVASLASGSAARSGGGLQVMRGHANVQGATDLAVASHILPGYYGLSPGGWSWWAEIWDRTPETSGDTSFADMYNRFEVMSPEKYVRQSPTYEGSEDADSLPPNTAHGPNNPAENSMMFQNGLTVARWFESALDQEDRYQETPIYQPDQTKIAVFWGHSANSISEMEQMKEGMENLDLLVVVDVFPSVASVLPDYEDGPPVLLLPASSQYEHYRSLTNTNRSVQWSEPVRSPAHNSKPDLQIMQELAGYLGFGEHFDWGAGSELYNGKSSYEGVIREFNLGTNTIGYRQTPERLQQHLEYDYAFSNEDLKGAEGTPVAGEYWMLPWPCWGEDHPGTPIIWNDDLDPNNGGQDFRTRWGVSAPTPEDWADMPTDDDYPMQETLDAVGDRYESQEEALDLTRAPYNPAWADDDDTAADGMIHGIPEYPGWKVTPPQSLIDPTQEVQPDELTIPQQYALDNQESVYTAAQALNNPDTGSAVFDEYLETMIGEGVDPEFYEQYDFSQPDAPTGRGRARAVVWSFLDKVPVHREPIEGPDTELLNEWPANGQQRNFYRLDQNNLVEQERATDIIHNQDDGPDLDTIMTSGRQVEHQGGGAETRNNIHTADLQPHMYAEITPNKAEELGVDGGDLVVISSTDRGSVLVKARVTDRPNDREVFLPYHWGGVFKGESLEDKYPDGHVPYAIGDSANAITSRGYDVETQMQETKVSMVAVNPATPEVLDRYNIDVDLDFDFPQDVNDVGTQKDFDVRDNSTVQ</sequence>
<keyword evidence="7" id="KW-0560">Oxidoreductase</keyword>
<evidence type="ECO:0000313" key="12">
    <source>
        <dbReference type="EMBL" id="GGM47013.1"/>
    </source>
</evidence>
<keyword evidence="4" id="KW-0004">4Fe-4S</keyword>
<dbReference type="Pfam" id="PF00384">
    <property type="entry name" value="Molybdopterin"/>
    <property type="match status" value="1"/>
</dbReference>
<evidence type="ECO:0000256" key="10">
    <source>
        <dbReference type="SAM" id="MobiDB-lite"/>
    </source>
</evidence>
<comment type="caution">
    <text evidence="12">The sequence shown here is derived from an EMBL/GenBank/DDBJ whole genome shotgun (WGS) entry which is preliminary data.</text>
</comment>
<dbReference type="GO" id="GO:0030151">
    <property type="term" value="F:molybdenum ion binding"/>
    <property type="evidence" value="ECO:0007669"/>
    <property type="project" value="TreeGrafter"/>
</dbReference>
<evidence type="ECO:0000256" key="6">
    <source>
        <dbReference type="ARBA" id="ARBA00022729"/>
    </source>
</evidence>
<dbReference type="AlphaFoldDB" id="A0A830FG81"/>
<dbReference type="Pfam" id="PF04879">
    <property type="entry name" value="Molybdop_Fe4S4"/>
    <property type="match status" value="1"/>
</dbReference>
<proteinExistence type="inferred from homology"/>
<dbReference type="SUPFAM" id="SSF50692">
    <property type="entry name" value="ADC-like"/>
    <property type="match status" value="1"/>
</dbReference>
<dbReference type="PANTHER" id="PTHR43598">
    <property type="entry name" value="TUNGSTEN-CONTAINING FORMYLMETHANOFURAN DEHYDROGENASE 2 SUBUNIT B"/>
    <property type="match status" value="1"/>
</dbReference>
<evidence type="ECO:0000256" key="3">
    <source>
        <dbReference type="ARBA" id="ARBA00010312"/>
    </source>
</evidence>
<dbReference type="InterPro" id="IPR006963">
    <property type="entry name" value="Mopterin_OxRdtase_4Fe-4S_dom"/>
</dbReference>
<accession>A0A830FG81</accession>
<dbReference type="GO" id="GO:0016491">
    <property type="term" value="F:oxidoreductase activity"/>
    <property type="evidence" value="ECO:0007669"/>
    <property type="project" value="UniProtKB-KW"/>
</dbReference>
<evidence type="ECO:0000259" key="11">
    <source>
        <dbReference type="PROSITE" id="PS51669"/>
    </source>
</evidence>
<feature type="domain" description="4Fe-4S Mo/W bis-MGD-type" evidence="11">
    <location>
        <begin position="67"/>
        <end position="123"/>
    </location>
</feature>
<evidence type="ECO:0000256" key="9">
    <source>
        <dbReference type="ARBA" id="ARBA00023014"/>
    </source>
</evidence>
<dbReference type="PROSITE" id="PS51318">
    <property type="entry name" value="TAT"/>
    <property type="match status" value="1"/>
</dbReference>
<dbReference type="CDD" id="cd02792">
    <property type="entry name" value="MopB_CT_Formate-Dh-Na-like"/>
    <property type="match status" value="1"/>
</dbReference>
<dbReference type="PANTHER" id="PTHR43598:SF1">
    <property type="entry name" value="FORMATE DEHYDROGENASE-O MAJOR SUBUNIT"/>
    <property type="match status" value="1"/>
</dbReference>
<dbReference type="GO" id="GO:0051539">
    <property type="term" value="F:4 iron, 4 sulfur cluster binding"/>
    <property type="evidence" value="ECO:0007669"/>
    <property type="project" value="UniProtKB-KW"/>
</dbReference>
<comment type="subcellular location">
    <subcellularLocation>
        <location evidence="2">Cell envelope</location>
    </subcellularLocation>
</comment>
<keyword evidence="5" id="KW-0479">Metal-binding</keyword>
<dbReference type="SUPFAM" id="SSF53706">
    <property type="entry name" value="Formate dehydrogenase/DMSO reductase, domains 1-3"/>
    <property type="match status" value="1"/>
</dbReference>
<evidence type="ECO:0000256" key="4">
    <source>
        <dbReference type="ARBA" id="ARBA00022485"/>
    </source>
</evidence>
<evidence type="ECO:0000256" key="1">
    <source>
        <dbReference type="ARBA" id="ARBA00001966"/>
    </source>
</evidence>
<dbReference type="EMBL" id="BMON01000002">
    <property type="protein sequence ID" value="GGM47013.1"/>
    <property type="molecule type" value="Genomic_DNA"/>
</dbReference>
<name>A0A830FG81_HALAR</name>
<gene>
    <name evidence="12" type="ORF">GCM10009006_30310</name>
</gene>
<dbReference type="Pfam" id="PF01568">
    <property type="entry name" value="Molydop_binding"/>
    <property type="match status" value="1"/>
</dbReference>
<dbReference type="Gene3D" id="3.40.50.740">
    <property type="match status" value="2"/>
</dbReference>
<evidence type="ECO:0000256" key="5">
    <source>
        <dbReference type="ARBA" id="ARBA00022723"/>
    </source>
</evidence>
<dbReference type="GO" id="GO:0009061">
    <property type="term" value="P:anaerobic respiration"/>
    <property type="evidence" value="ECO:0007669"/>
    <property type="project" value="TreeGrafter"/>
</dbReference>
<evidence type="ECO:0000256" key="2">
    <source>
        <dbReference type="ARBA" id="ARBA00004196"/>
    </source>
</evidence>
<dbReference type="Gene3D" id="2.40.40.20">
    <property type="match status" value="1"/>
</dbReference>
<dbReference type="GO" id="GO:0043546">
    <property type="term" value="F:molybdopterin cofactor binding"/>
    <property type="evidence" value="ECO:0007669"/>
    <property type="project" value="InterPro"/>
</dbReference>
<dbReference type="InterPro" id="IPR006311">
    <property type="entry name" value="TAT_signal"/>
</dbReference>
<evidence type="ECO:0000313" key="13">
    <source>
        <dbReference type="Proteomes" id="UP000656367"/>
    </source>
</evidence>
<keyword evidence="9" id="KW-0411">Iron-sulfur</keyword>
<comment type="cofactor">
    <cofactor evidence="1">
        <name>[4Fe-4S] cluster</name>
        <dbReference type="ChEBI" id="CHEBI:49883"/>
    </cofactor>
</comment>
<dbReference type="FunFam" id="2.20.25.90:FF:000006">
    <property type="entry name" value="Formate dehydrogenase alpha subunit"/>
    <property type="match status" value="1"/>
</dbReference>
<evidence type="ECO:0000256" key="8">
    <source>
        <dbReference type="ARBA" id="ARBA00023004"/>
    </source>
</evidence>